<evidence type="ECO:0000313" key="2">
    <source>
        <dbReference type="Proteomes" id="UP000001514"/>
    </source>
</evidence>
<proteinExistence type="predicted"/>
<sequence length="229" mass="26141">MHAIVRNRLKTQLHSKLNVASWNNIVGVYAVQRSCKRFAWMRALPQPGEKDVTEVELLVLFHRMLWHGRRCWDESLQRTRIRFTGSKGGSREAALRRKRKIAEQEEEPLSVQGQLLAHRAIKTCEKAGQELKAKVVEKETWRRSSEGLCQSSERFASRKTSQAAGLGHFNEAQHVGDALACMHRLVQWQAAHCQGAISMLEIITKKVKELQHVTVPLEATRETSIFEAL</sequence>
<accession>D8R036</accession>
<evidence type="ECO:0000313" key="1">
    <source>
        <dbReference type="EMBL" id="EFJ34904.1"/>
    </source>
</evidence>
<protein>
    <submittedName>
        <fullName evidence="1">Uncharacterized protein</fullName>
    </submittedName>
</protein>
<dbReference type="EMBL" id="GL377569">
    <property type="protein sequence ID" value="EFJ34904.1"/>
    <property type="molecule type" value="Genomic_DNA"/>
</dbReference>
<dbReference type="KEGG" id="smo:SELMODRAFT_405920"/>
<dbReference type="Proteomes" id="UP000001514">
    <property type="component" value="Unassembled WGS sequence"/>
</dbReference>
<dbReference type="HOGENOM" id="CLU_1211547_0_0_1"/>
<reference evidence="1 2" key="1">
    <citation type="journal article" date="2011" name="Science">
        <title>The Selaginella genome identifies genetic changes associated with the evolution of vascular plants.</title>
        <authorList>
            <person name="Banks J.A."/>
            <person name="Nishiyama T."/>
            <person name="Hasebe M."/>
            <person name="Bowman J.L."/>
            <person name="Gribskov M."/>
            <person name="dePamphilis C."/>
            <person name="Albert V.A."/>
            <person name="Aono N."/>
            <person name="Aoyama T."/>
            <person name="Ambrose B.A."/>
            <person name="Ashton N.W."/>
            <person name="Axtell M.J."/>
            <person name="Barker E."/>
            <person name="Barker M.S."/>
            <person name="Bennetzen J.L."/>
            <person name="Bonawitz N.D."/>
            <person name="Chapple C."/>
            <person name="Cheng C."/>
            <person name="Correa L.G."/>
            <person name="Dacre M."/>
            <person name="DeBarry J."/>
            <person name="Dreyer I."/>
            <person name="Elias M."/>
            <person name="Engstrom E.M."/>
            <person name="Estelle M."/>
            <person name="Feng L."/>
            <person name="Finet C."/>
            <person name="Floyd S.K."/>
            <person name="Frommer W.B."/>
            <person name="Fujita T."/>
            <person name="Gramzow L."/>
            <person name="Gutensohn M."/>
            <person name="Harholt J."/>
            <person name="Hattori M."/>
            <person name="Heyl A."/>
            <person name="Hirai T."/>
            <person name="Hiwatashi Y."/>
            <person name="Ishikawa M."/>
            <person name="Iwata M."/>
            <person name="Karol K.G."/>
            <person name="Koehler B."/>
            <person name="Kolukisaoglu U."/>
            <person name="Kubo M."/>
            <person name="Kurata T."/>
            <person name="Lalonde S."/>
            <person name="Li K."/>
            <person name="Li Y."/>
            <person name="Litt A."/>
            <person name="Lyons E."/>
            <person name="Manning G."/>
            <person name="Maruyama T."/>
            <person name="Michael T.P."/>
            <person name="Mikami K."/>
            <person name="Miyazaki S."/>
            <person name="Morinaga S."/>
            <person name="Murata T."/>
            <person name="Mueller-Roeber B."/>
            <person name="Nelson D.R."/>
            <person name="Obara M."/>
            <person name="Oguri Y."/>
            <person name="Olmstead R.G."/>
            <person name="Onodera N."/>
            <person name="Petersen B.L."/>
            <person name="Pils B."/>
            <person name="Prigge M."/>
            <person name="Rensing S.A."/>
            <person name="Riano-Pachon D.M."/>
            <person name="Roberts A.W."/>
            <person name="Sato Y."/>
            <person name="Scheller H.V."/>
            <person name="Schulz B."/>
            <person name="Schulz C."/>
            <person name="Shakirov E.V."/>
            <person name="Shibagaki N."/>
            <person name="Shinohara N."/>
            <person name="Shippen D.E."/>
            <person name="Soerensen I."/>
            <person name="Sotooka R."/>
            <person name="Sugimoto N."/>
            <person name="Sugita M."/>
            <person name="Sumikawa N."/>
            <person name="Tanurdzic M."/>
            <person name="Theissen G."/>
            <person name="Ulvskov P."/>
            <person name="Wakazuki S."/>
            <person name="Weng J.K."/>
            <person name="Willats W.W."/>
            <person name="Wipf D."/>
            <person name="Wolf P.G."/>
            <person name="Yang L."/>
            <person name="Zimmer A.D."/>
            <person name="Zhu Q."/>
            <person name="Mitros T."/>
            <person name="Hellsten U."/>
            <person name="Loque D."/>
            <person name="Otillar R."/>
            <person name="Salamov A."/>
            <person name="Schmutz J."/>
            <person name="Shapiro H."/>
            <person name="Lindquist E."/>
            <person name="Lucas S."/>
            <person name="Rokhsar D."/>
            <person name="Grigoriev I.V."/>
        </authorList>
    </citation>
    <scope>NUCLEOTIDE SEQUENCE [LARGE SCALE GENOMIC DNA]</scope>
</reference>
<organism evidence="2">
    <name type="scientific">Selaginella moellendorffii</name>
    <name type="common">Spikemoss</name>
    <dbReference type="NCBI Taxonomy" id="88036"/>
    <lineage>
        <taxon>Eukaryota</taxon>
        <taxon>Viridiplantae</taxon>
        <taxon>Streptophyta</taxon>
        <taxon>Embryophyta</taxon>
        <taxon>Tracheophyta</taxon>
        <taxon>Lycopodiopsida</taxon>
        <taxon>Selaginellales</taxon>
        <taxon>Selaginellaceae</taxon>
        <taxon>Selaginella</taxon>
    </lineage>
</organism>
<gene>
    <name evidence="1" type="ORF">SELMODRAFT_405920</name>
</gene>
<dbReference type="Gramene" id="EFJ34904">
    <property type="protein sequence ID" value="EFJ34904"/>
    <property type="gene ID" value="SELMODRAFT_405920"/>
</dbReference>
<name>D8R036_SELML</name>
<dbReference type="AlphaFoldDB" id="D8R036"/>
<dbReference type="InParanoid" id="D8R036"/>
<keyword evidence="2" id="KW-1185">Reference proteome</keyword>